<dbReference type="AlphaFoldDB" id="A0A0D2CLC3"/>
<dbReference type="Proteomes" id="UP000054466">
    <property type="component" value="Unassembled WGS sequence"/>
</dbReference>
<reference evidence="2 3" key="1">
    <citation type="submission" date="2015-01" db="EMBL/GenBank/DDBJ databases">
        <title>The Genome Sequence of Cladophialophora immunda CBS83496.</title>
        <authorList>
            <consortium name="The Broad Institute Genomics Platform"/>
            <person name="Cuomo C."/>
            <person name="de Hoog S."/>
            <person name="Gorbushina A."/>
            <person name="Stielow B."/>
            <person name="Teixiera M."/>
            <person name="Abouelleil A."/>
            <person name="Chapman S.B."/>
            <person name="Priest M."/>
            <person name="Young S.K."/>
            <person name="Wortman J."/>
            <person name="Nusbaum C."/>
            <person name="Birren B."/>
        </authorList>
    </citation>
    <scope>NUCLEOTIDE SEQUENCE [LARGE SCALE GENOMIC DNA]</scope>
    <source>
        <strain evidence="2 3">CBS 83496</strain>
    </source>
</reference>
<keyword evidence="3" id="KW-1185">Reference proteome</keyword>
<dbReference type="VEuPathDB" id="FungiDB:PV07_03549"/>
<feature type="compositionally biased region" description="Low complexity" evidence="1">
    <location>
        <begin position="109"/>
        <end position="120"/>
    </location>
</feature>
<name>A0A0D2CLC3_9EURO</name>
<dbReference type="HOGENOM" id="CLU_1937937_0_0_1"/>
<accession>A0A0D2CLC3</accession>
<protein>
    <submittedName>
        <fullName evidence="2">Uncharacterized protein</fullName>
    </submittedName>
</protein>
<evidence type="ECO:0000313" key="2">
    <source>
        <dbReference type="EMBL" id="KIW31963.1"/>
    </source>
</evidence>
<dbReference type="EMBL" id="KN847041">
    <property type="protein sequence ID" value="KIW31963.1"/>
    <property type="molecule type" value="Genomic_DNA"/>
</dbReference>
<feature type="compositionally biased region" description="Low complexity" evidence="1">
    <location>
        <begin position="59"/>
        <end position="70"/>
    </location>
</feature>
<feature type="region of interest" description="Disordered" evidence="1">
    <location>
        <begin position="39"/>
        <end position="75"/>
    </location>
</feature>
<organism evidence="2 3">
    <name type="scientific">Cladophialophora immunda</name>
    <dbReference type="NCBI Taxonomy" id="569365"/>
    <lineage>
        <taxon>Eukaryota</taxon>
        <taxon>Fungi</taxon>
        <taxon>Dikarya</taxon>
        <taxon>Ascomycota</taxon>
        <taxon>Pezizomycotina</taxon>
        <taxon>Eurotiomycetes</taxon>
        <taxon>Chaetothyriomycetidae</taxon>
        <taxon>Chaetothyriales</taxon>
        <taxon>Herpotrichiellaceae</taxon>
        <taxon>Cladophialophora</taxon>
    </lineage>
</organism>
<gene>
    <name evidence="2" type="ORF">PV07_03549</name>
</gene>
<dbReference type="RefSeq" id="XP_016252179.1">
    <property type="nucleotide sequence ID" value="XM_016390277.1"/>
</dbReference>
<proteinExistence type="predicted"/>
<sequence length="130" mass="13637">MEVCLQWSSFGVDLDILGRLRKKAPGQITNQSSWRGLSRAGLAISKPSPPLQRNGANWSPSSRFPSGGSRSKPETGWIYGTPQVACTSISTCTLCDGTIPVYGVVPSSSSLGACPSSSIPLVQESPGEPD</sequence>
<evidence type="ECO:0000313" key="3">
    <source>
        <dbReference type="Proteomes" id="UP000054466"/>
    </source>
</evidence>
<dbReference type="GeneID" id="27342743"/>
<evidence type="ECO:0000256" key="1">
    <source>
        <dbReference type="SAM" id="MobiDB-lite"/>
    </source>
</evidence>
<feature type="region of interest" description="Disordered" evidence="1">
    <location>
        <begin position="109"/>
        <end position="130"/>
    </location>
</feature>